<evidence type="ECO:0000313" key="2">
    <source>
        <dbReference type="EMBL" id="MEJ8281942.1"/>
    </source>
</evidence>
<dbReference type="InterPro" id="IPR010985">
    <property type="entry name" value="Ribbon_hlx_hlx"/>
</dbReference>
<dbReference type="Proteomes" id="UP001364211">
    <property type="component" value="Unassembled WGS sequence"/>
</dbReference>
<reference evidence="2 3" key="1">
    <citation type="submission" date="2024-03" db="EMBL/GenBank/DDBJ databases">
        <title>Draft genome sequence of Pseudonocardia sp. DW16-2.</title>
        <authorList>
            <person name="Duangmal K."/>
        </authorList>
    </citation>
    <scope>NUCLEOTIDE SEQUENCE [LARGE SCALE GENOMIC DNA]</scope>
    <source>
        <strain evidence="2 3">DW16-2</strain>
    </source>
</reference>
<protein>
    <recommendedName>
        <fullName evidence="4">Histidine kinase</fullName>
    </recommendedName>
</protein>
<evidence type="ECO:0000256" key="1">
    <source>
        <dbReference type="SAM" id="MobiDB-lite"/>
    </source>
</evidence>
<proteinExistence type="predicted"/>
<sequence length="172" mass="17978">MELDGYVDRLRTEFAALGEAAGEDTAAAAERLLTPLTSTTRLVLLEALAAAADEITLELAPGSVHVRLRGNDPEFVVTTEHAAPPVATETPAMAPPVAPAPAVGVESESGPVARINFRPPEALKARIEEAAGRDGLSVNTWLTRVAAAALDRPAATDRPADPARRGRVGWFG</sequence>
<gene>
    <name evidence="2" type="ORF">WJX68_23625</name>
</gene>
<dbReference type="RefSeq" id="WP_340294865.1">
    <property type="nucleotide sequence ID" value="NZ_JBBJUP010000025.1"/>
</dbReference>
<comment type="caution">
    <text evidence="2">The sequence shown here is derived from an EMBL/GenBank/DDBJ whole genome shotgun (WGS) entry which is preliminary data.</text>
</comment>
<accession>A0ABU8TE38</accession>
<dbReference type="SUPFAM" id="SSF47598">
    <property type="entry name" value="Ribbon-helix-helix"/>
    <property type="match status" value="1"/>
</dbReference>
<feature type="compositionally biased region" description="Basic and acidic residues" evidence="1">
    <location>
        <begin position="154"/>
        <end position="164"/>
    </location>
</feature>
<feature type="region of interest" description="Disordered" evidence="1">
    <location>
        <begin position="152"/>
        <end position="172"/>
    </location>
</feature>
<organism evidence="2 3">
    <name type="scientific">Pseudonocardia spirodelae</name>
    <dbReference type="NCBI Taxonomy" id="3133431"/>
    <lineage>
        <taxon>Bacteria</taxon>
        <taxon>Bacillati</taxon>
        <taxon>Actinomycetota</taxon>
        <taxon>Actinomycetes</taxon>
        <taxon>Pseudonocardiales</taxon>
        <taxon>Pseudonocardiaceae</taxon>
        <taxon>Pseudonocardia</taxon>
    </lineage>
</organism>
<evidence type="ECO:0000313" key="3">
    <source>
        <dbReference type="Proteomes" id="UP001364211"/>
    </source>
</evidence>
<dbReference type="EMBL" id="JBBJUP010000025">
    <property type="protein sequence ID" value="MEJ8281942.1"/>
    <property type="molecule type" value="Genomic_DNA"/>
</dbReference>
<evidence type="ECO:0008006" key="4">
    <source>
        <dbReference type="Google" id="ProtNLM"/>
    </source>
</evidence>
<keyword evidence="3" id="KW-1185">Reference proteome</keyword>
<name>A0ABU8TE38_9PSEU</name>